<keyword evidence="4 11" id="KW-0540">Nuclease</keyword>
<dbReference type="Pfam" id="PF13331">
    <property type="entry name" value="DUF4093"/>
    <property type="match status" value="1"/>
</dbReference>
<keyword evidence="10 11" id="KW-0694">RNA-binding</keyword>
<evidence type="ECO:0000256" key="3">
    <source>
        <dbReference type="ARBA" id="ARBA00022552"/>
    </source>
</evidence>
<gene>
    <name evidence="11" type="primary">rnmV</name>
    <name evidence="15" type="ORF">SAMN05216508_12321</name>
</gene>
<keyword evidence="8 11" id="KW-0378">Hydrolase</keyword>
<feature type="domain" description="Ribonuclease M5 C-terminal" evidence="14">
    <location>
        <begin position="90"/>
        <end position="174"/>
    </location>
</feature>
<evidence type="ECO:0000313" key="15">
    <source>
        <dbReference type="EMBL" id="SFU63769.1"/>
    </source>
</evidence>
<keyword evidence="6 11" id="KW-0699">rRNA-binding</keyword>
<dbReference type="GO" id="GO:0006364">
    <property type="term" value="P:rRNA processing"/>
    <property type="evidence" value="ECO:0007669"/>
    <property type="project" value="UniProtKB-UniRule"/>
</dbReference>
<dbReference type="PANTHER" id="PTHR39156:SF1">
    <property type="entry name" value="RIBONUCLEASE M5"/>
    <property type="match status" value="1"/>
</dbReference>
<organism evidence="15 16">
    <name type="scientific">Eubacterium pyruvativorans</name>
    <dbReference type="NCBI Taxonomy" id="155865"/>
    <lineage>
        <taxon>Bacteria</taxon>
        <taxon>Bacillati</taxon>
        <taxon>Bacillota</taxon>
        <taxon>Clostridia</taxon>
        <taxon>Eubacteriales</taxon>
        <taxon>Eubacteriaceae</taxon>
        <taxon>Eubacterium</taxon>
    </lineage>
</organism>
<comment type="catalytic activity">
    <reaction evidence="11">
        <text>Endonucleolytic cleavage of RNA, removing 21 and 42 nucleotides, respectively, from the 5'- and 3'-termini of a 5S-rRNA precursor.</text>
        <dbReference type="EC" id="3.1.26.8"/>
    </reaction>
</comment>
<evidence type="ECO:0000256" key="1">
    <source>
        <dbReference type="ARBA" id="ARBA00022490"/>
    </source>
</evidence>
<dbReference type="HAMAP" id="MF_01469">
    <property type="entry name" value="RNase_M5"/>
    <property type="match status" value="1"/>
</dbReference>
<evidence type="ECO:0000256" key="6">
    <source>
        <dbReference type="ARBA" id="ARBA00022730"/>
    </source>
</evidence>
<evidence type="ECO:0000256" key="4">
    <source>
        <dbReference type="ARBA" id="ARBA00022722"/>
    </source>
</evidence>
<keyword evidence="5" id="KW-0479">Metal-binding</keyword>
<evidence type="ECO:0000256" key="7">
    <source>
        <dbReference type="ARBA" id="ARBA00022759"/>
    </source>
</evidence>
<dbReference type="EMBL" id="FPBT01000023">
    <property type="protein sequence ID" value="SFU63769.1"/>
    <property type="molecule type" value="Genomic_DNA"/>
</dbReference>
<dbReference type="EC" id="3.1.26.8" evidence="11 12"/>
<evidence type="ECO:0000256" key="11">
    <source>
        <dbReference type="HAMAP-Rule" id="MF_01469"/>
    </source>
</evidence>
<evidence type="ECO:0000256" key="10">
    <source>
        <dbReference type="ARBA" id="ARBA00022884"/>
    </source>
</evidence>
<dbReference type="SUPFAM" id="SSF110455">
    <property type="entry name" value="Toprim domain"/>
    <property type="match status" value="1"/>
</dbReference>
<dbReference type="Pfam" id="PF01751">
    <property type="entry name" value="Toprim"/>
    <property type="match status" value="1"/>
</dbReference>
<reference evidence="15 16" key="1">
    <citation type="submission" date="2016-10" db="EMBL/GenBank/DDBJ databases">
        <authorList>
            <person name="de Groot N.N."/>
        </authorList>
    </citation>
    <scope>NUCLEOTIDE SEQUENCE [LARGE SCALE GENOMIC DNA]</scope>
    <source>
        <strain evidence="15 16">KHGC13</strain>
    </source>
</reference>
<dbReference type="GO" id="GO:0005737">
    <property type="term" value="C:cytoplasm"/>
    <property type="evidence" value="ECO:0007669"/>
    <property type="project" value="UniProtKB-SubCell"/>
</dbReference>
<comment type="similarity">
    <text evidence="11">Belongs to the ribonuclease M5 family.</text>
</comment>
<dbReference type="GO" id="GO:0046872">
    <property type="term" value="F:metal ion binding"/>
    <property type="evidence" value="ECO:0007669"/>
    <property type="project" value="UniProtKB-KW"/>
</dbReference>
<dbReference type="AlphaFoldDB" id="A0A1I7HT74"/>
<dbReference type="InterPro" id="IPR034141">
    <property type="entry name" value="TOPRIM_RNase_M5-like"/>
</dbReference>
<dbReference type="PANTHER" id="PTHR39156">
    <property type="entry name" value="RIBONUCLEASE M5"/>
    <property type="match status" value="1"/>
</dbReference>
<evidence type="ECO:0000259" key="13">
    <source>
        <dbReference type="Pfam" id="PF01751"/>
    </source>
</evidence>
<dbReference type="STRING" id="155865.SAMN05216515_12320"/>
<name>A0A1I7HT74_9FIRM</name>
<sequence>MKIKEVIVVEGKDDTAAVKAAVDAETIETHGFGMSDSMWTKIDAAYQSCGIIVLTDPDFAGEQIRKKILARYPDAGQAYLPQKDALKKGDIGVENAKPEAIREALSKARYTVREQEDPYTMADMIRAGLSGRSGSRVRREKLAAALGIGYGNVSAMLAKLNAFGISRKDFHGALQSIDDQDDQGPVRV</sequence>
<evidence type="ECO:0000256" key="12">
    <source>
        <dbReference type="NCBIfam" id="TIGR00334"/>
    </source>
</evidence>
<feature type="domain" description="Toprim" evidence="13">
    <location>
        <begin position="5"/>
        <end position="69"/>
    </location>
</feature>
<dbReference type="NCBIfam" id="TIGR00334">
    <property type="entry name" value="5S_RNA_mat_M5"/>
    <property type="match status" value="1"/>
</dbReference>
<evidence type="ECO:0000256" key="8">
    <source>
        <dbReference type="ARBA" id="ARBA00022801"/>
    </source>
</evidence>
<dbReference type="OrthoDB" id="9791329at2"/>
<proteinExistence type="inferred from homology"/>
<evidence type="ECO:0000256" key="9">
    <source>
        <dbReference type="ARBA" id="ARBA00022842"/>
    </source>
</evidence>
<keyword evidence="3 11" id="KW-0698">rRNA processing</keyword>
<keyword evidence="1 11" id="KW-0963">Cytoplasm</keyword>
<protein>
    <recommendedName>
        <fullName evidence="11 12">Ribonuclease M5</fullName>
        <ecNumber evidence="11 12">3.1.26.8</ecNumber>
    </recommendedName>
    <alternativeName>
        <fullName evidence="11">RNase M5</fullName>
    </alternativeName>
    <alternativeName>
        <fullName evidence="11">Ribosomal RNA terminal maturase M5</fullName>
    </alternativeName>
</protein>
<dbReference type="Proteomes" id="UP000198817">
    <property type="component" value="Unassembled WGS sequence"/>
</dbReference>
<dbReference type="InterPro" id="IPR025156">
    <property type="entry name" value="RNase_M5_C"/>
</dbReference>
<dbReference type="GO" id="GO:0019843">
    <property type="term" value="F:rRNA binding"/>
    <property type="evidence" value="ECO:0007669"/>
    <property type="project" value="UniProtKB-KW"/>
</dbReference>
<evidence type="ECO:0000259" key="14">
    <source>
        <dbReference type="Pfam" id="PF13331"/>
    </source>
</evidence>
<keyword evidence="16" id="KW-1185">Reference proteome</keyword>
<dbReference type="InterPro" id="IPR004466">
    <property type="entry name" value="RNase_M5"/>
</dbReference>
<dbReference type="RefSeq" id="WP_090471775.1">
    <property type="nucleotide sequence ID" value="NZ_CACWQI010000004.1"/>
</dbReference>
<evidence type="ECO:0000256" key="5">
    <source>
        <dbReference type="ARBA" id="ARBA00022723"/>
    </source>
</evidence>
<evidence type="ECO:0000256" key="2">
    <source>
        <dbReference type="ARBA" id="ARBA00022517"/>
    </source>
</evidence>
<comment type="function">
    <text evidence="11">Required for correct processing of both the 5' and 3' ends of 5S rRNA precursor. Cleaves both sides of a double-stranded region yielding mature 5S rRNA in one step.</text>
</comment>
<keyword evidence="7 11" id="KW-0255">Endonuclease</keyword>
<comment type="subcellular location">
    <subcellularLocation>
        <location evidence="11">Cytoplasm</location>
    </subcellularLocation>
</comment>
<dbReference type="InterPro" id="IPR006171">
    <property type="entry name" value="TOPRIM_dom"/>
</dbReference>
<keyword evidence="9" id="KW-0460">Magnesium</keyword>
<keyword evidence="2 11" id="KW-0690">Ribosome biogenesis</keyword>
<dbReference type="Gene3D" id="3.40.1360.10">
    <property type="match status" value="1"/>
</dbReference>
<accession>A0A1I7HT74</accession>
<evidence type="ECO:0000313" key="16">
    <source>
        <dbReference type="Proteomes" id="UP000198817"/>
    </source>
</evidence>
<dbReference type="GO" id="GO:0043822">
    <property type="term" value="F:ribonuclease M5 activity"/>
    <property type="evidence" value="ECO:0007669"/>
    <property type="project" value="UniProtKB-UniRule"/>
</dbReference>
<dbReference type="CDD" id="cd01027">
    <property type="entry name" value="TOPRIM_RNase_M5_like"/>
    <property type="match status" value="1"/>
</dbReference>